<sequence length="194" mass="22967">MNTAVIETERLILRRFTEGDMEAVREIFGDEEVNRFLPWFPVRSLEEVREFYEERYAEKYRQGDGYYYAVCWKGNGVPVGYVNVEMGEAVEFGYGLRKEFWGNGVITEAGKAVIERLKRDGIPYITATHDVRNPRSGEVMKRLGMKYQYSYEEQWQPKDLQVTFRMYQLNLDGDEDRVYRGYWDASSVHFVENI</sequence>
<accession>A0A9D1D1U1</accession>
<evidence type="ECO:0000313" key="3">
    <source>
        <dbReference type="Proteomes" id="UP000886886"/>
    </source>
</evidence>
<gene>
    <name evidence="2" type="ORF">IAB26_12990</name>
</gene>
<feature type="domain" description="N-acetyltransferase" evidence="1">
    <location>
        <begin position="11"/>
        <end position="171"/>
    </location>
</feature>
<comment type="caution">
    <text evidence="2">The sequence shown here is derived from an EMBL/GenBank/DDBJ whole genome shotgun (WGS) entry which is preliminary data.</text>
</comment>
<name>A0A9D1D1U1_9FIRM</name>
<dbReference type="GO" id="GO:0016747">
    <property type="term" value="F:acyltransferase activity, transferring groups other than amino-acyl groups"/>
    <property type="evidence" value="ECO:0007669"/>
    <property type="project" value="InterPro"/>
</dbReference>
<proteinExistence type="predicted"/>
<dbReference type="Proteomes" id="UP000886886">
    <property type="component" value="Unassembled WGS sequence"/>
</dbReference>
<protein>
    <submittedName>
        <fullName evidence="2">GNAT family N-acetyltransferase</fullName>
    </submittedName>
</protein>
<dbReference type="PROSITE" id="PS51186">
    <property type="entry name" value="GNAT"/>
    <property type="match status" value="1"/>
</dbReference>
<evidence type="ECO:0000313" key="2">
    <source>
        <dbReference type="EMBL" id="HIQ97462.1"/>
    </source>
</evidence>
<reference evidence="2" key="1">
    <citation type="submission" date="2020-10" db="EMBL/GenBank/DDBJ databases">
        <authorList>
            <person name="Gilroy R."/>
        </authorList>
    </citation>
    <scope>NUCLEOTIDE SEQUENCE</scope>
    <source>
        <strain evidence="2">ChiSjej3B21-11622</strain>
    </source>
</reference>
<dbReference type="Pfam" id="PF13302">
    <property type="entry name" value="Acetyltransf_3"/>
    <property type="match status" value="1"/>
</dbReference>
<organism evidence="2 3">
    <name type="scientific">Candidatus Limivivens merdigallinarum</name>
    <dbReference type="NCBI Taxonomy" id="2840859"/>
    <lineage>
        <taxon>Bacteria</taxon>
        <taxon>Bacillati</taxon>
        <taxon>Bacillota</taxon>
        <taxon>Clostridia</taxon>
        <taxon>Lachnospirales</taxon>
        <taxon>Lachnospiraceae</taxon>
        <taxon>Lachnospiraceae incertae sedis</taxon>
        <taxon>Candidatus Limivivens</taxon>
    </lineage>
</organism>
<evidence type="ECO:0000259" key="1">
    <source>
        <dbReference type="PROSITE" id="PS51186"/>
    </source>
</evidence>
<dbReference type="Gene3D" id="3.40.630.30">
    <property type="match status" value="1"/>
</dbReference>
<dbReference type="InterPro" id="IPR016181">
    <property type="entry name" value="Acyl_CoA_acyltransferase"/>
</dbReference>
<dbReference type="InterPro" id="IPR000182">
    <property type="entry name" value="GNAT_dom"/>
</dbReference>
<dbReference type="PANTHER" id="PTHR43792">
    <property type="entry name" value="GNAT FAMILY, PUTATIVE (AFU_ORTHOLOGUE AFUA_3G00765)-RELATED-RELATED"/>
    <property type="match status" value="1"/>
</dbReference>
<dbReference type="EMBL" id="DVFT01000192">
    <property type="protein sequence ID" value="HIQ97462.1"/>
    <property type="molecule type" value="Genomic_DNA"/>
</dbReference>
<reference evidence="2" key="2">
    <citation type="journal article" date="2021" name="PeerJ">
        <title>Extensive microbial diversity within the chicken gut microbiome revealed by metagenomics and culture.</title>
        <authorList>
            <person name="Gilroy R."/>
            <person name="Ravi A."/>
            <person name="Getino M."/>
            <person name="Pursley I."/>
            <person name="Horton D.L."/>
            <person name="Alikhan N.F."/>
            <person name="Baker D."/>
            <person name="Gharbi K."/>
            <person name="Hall N."/>
            <person name="Watson M."/>
            <person name="Adriaenssens E.M."/>
            <person name="Foster-Nyarko E."/>
            <person name="Jarju S."/>
            <person name="Secka A."/>
            <person name="Antonio M."/>
            <person name="Oren A."/>
            <person name="Chaudhuri R.R."/>
            <person name="La Ragione R."/>
            <person name="Hildebrand F."/>
            <person name="Pallen M.J."/>
        </authorList>
    </citation>
    <scope>NUCLEOTIDE SEQUENCE</scope>
    <source>
        <strain evidence="2">ChiSjej3B21-11622</strain>
    </source>
</reference>
<dbReference type="InterPro" id="IPR051531">
    <property type="entry name" value="N-acetyltransferase"/>
</dbReference>
<dbReference type="AlphaFoldDB" id="A0A9D1D1U1"/>
<dbReference type="SUPFAM" id="SSF55729">
    <property type="entry name" value="Acyl-CoA N-acyltransferases (Nat)"/>
    <property type="match status" value="1"/>
</dbReference>